<dbReference type="OrthoDB" id="9770965at2"/>
<dbReference type="AlphaFoldDB" id="A0A1S2M080"/>
<dbReference type="SUPFAM" id="SSF52151">
    <property type="entry name" value="FabD/lysophospholipase-like"/>
    <property type="match status" value="1"/>
</dbReference>
<sequence length="299" mass="33717">MKVDGVFEGGGIKGLAHIGAISVFEEEGYKWERLAGTSAGSIVAALLAVGYSSSEIKDLMIKFPFEEIEQKTWLSKIPLVGPMVSLTFKNGIYKLTVLEKWMEQALKKKGKTTFGDLPEGKLKIVIADISRNRMTILPDDLPFYGIDPDTFPISKAVKMSSSIPFFFVPEEIKGYTIVDGGILSNYPIWIFDIEGIPRWPTIGYRLSGPKLLNEKTKIRGPVTKALAIIRTMLEAHDKQYIEKDGAVRTVFISKIEVGATDFRISKKQKLHLVELGRKSAQEFLKEWDFQQYIKDYRTK</sequence>
<evidence type="ECO:0000313" key="6">
    <source>
        <dbReference type="Proteomes" id="UP000180057"/>
    </source>
</evidence>
<protein>
    <submittedName>
        <fullName evidence="4">Phospholipase</fullName>
    </submittedName>
</protein>
<dbReference type="PANTHER" id="PTHR46394:SF1">
    <property type="entry name" value="PNPLA DOMAIN-CONTAINING PROTEIN"/>
    <property type="match status" value="1"/>
</dbReference>
<dbReference type="EMBL" id="MLQS01000017">
    <property type="protein sequence ID" value="OIJ19577.1"/>
    <property type="molecule type" value="Genomic_DNA"/>
</dbReference>
<accession>A0A1S2M080</accession>
<dbReference type="RefSeq" id="WP_071389716.1">
    <property type="nucleotide sequence ID" value="NZ_MLQS01000017.1"/>
</dbReference>
<keyword evidence="2" id="KW-0378">Hydrolase</keyword>
<feature type="short sequence motif" description="GXSXG" evidence="2">
    <location>
        <begin position="36"/>
        <end position="40"/>
    </location>
</feature>
<feature type="short sequence motif" description="GXGXXG" evidence="2">
    <location>
        <begin position="9"/>
        <end position="14"/>
    </location>
</feature>
<proteinExistence type="predicted"/>
<dbReference type="InterPro" id="IPR016035">
    <property type="entry name" value="Acyl_Trfase/lysoPLipase"/>
</dbReference>
<dbReference type="Proteomes" id="UP000180057">
    <property type="component" value="Unassembled WGS sequence"/>
</dbReference>
<comment type="caution">
    <text evidence="4">The sequence shown here is derived from an EMBL/GenBank/DDBJ whole genome shotgun (WGS) entry which is preliminary data.</text>
</comment>
<dbReference type="GO" id="GO:0016042">
    <property type="term" value="P:lipid catabolic process"/>
    <property type="evidence" value="ECO:0007669"/>
    <property type="project" value="UniProtKB-UniRule"/>
</dbReference>
<feature type="active site" description="Proton acceptor" evidence="2">
    <location>
        <position position="179"/>
    </location>
</feature>
<name>A0A1S2M080_9BACI</name>
<reference evidence="4 6" key="1">
    <citation type="submission" date="2016-10" db="EMBL/GenBank/DDBJ databases">
        <title>Draft genome sequences of four alkaliphilic bacteria belonging to the Anaerobacillus genus.</title>
        <authorList>
            <person name="Bassil N.M."/>
            <person name="Lloyd J.R."/>
        </authorList>
    </citation>
    <scope>NUCLEOTIDE SEQUENCE [LARGE SCALE GENOMIC DNA]</scope>
    <source>
        <strain evidence="4 6">DSM 22531</strain>
    </source>
</reference>
<dbReference type="Gene3D" id="3.40.1090.10">
    <property type="entry name" value="Cytosolic phospholipase A2 catalytic domain"/>
    <property type="match status" value="2"/>
</dbReference>
<dbReference type="STRING" id="472963.BKP45_10900"/>
<keyword evidence="2" id="KW-0442">Lipid degradation</keyword>
<evidence type="ECO:0000259" key="3">
    <source>
        <dbReference type="PROSITE" id="PS51635"/>
    </source>
</evidence>
<keyword evidence="6" id="KW-1185">Reference proteome</keyword>
<dbReference type="InterPro" id="IPR002641">
    <property type="entry name" value="PNPLA_dom"/>
</dbReference>
<evidence type="ECO:0000313" key="5">
    <source>
        <dbReference type="EMBL" id="OIJ19577.1"/>
    </source>
</evidence>
<dbReference type="PANTHER" id="PTHR46394">
    <property type="entry name" value="ANNEXIN"/>
    <property type="match status" value="1"/>
</dbReference>
<dbReference type="Pfam" id="PF01734">
    <property type="entry name" value="Patatin"/>
    <property type="match status" value="1"/>
</dbReference>
<evidence type="ECO:0000313" key="4">
    <source>
        <dbReference type="EMBL" id="OIJ18098.1"/>
    </source>
</evidence>
<dbReference type="PROSITE" id="PS51635">
    <property type="entry name" value="PNPLA"/>
    <property type="match status" value="1"/>
</dbReference>
<feature type="short sequence motif" description="DGA/G" evidence="2">
    <location>
        <begin position="179"/>
        <end position="181"/>
    </location>
</feature>
<evidence type="ECO:0000256" key="2">
    <source>
        <dbReference type="PROSITE-ProRule" id="PRU01161"/>
    </source>
</evidence>
<feature type="domain" description="PNPLA" evidence="3">
    <location>
        <begin position="5"/>
        <end position="192"/>
    </location>
</feature>
<feature type="active site" description="Nucleophile" evidence="2">
    <location>
        <position position="38"/>
    </location>
</feature>
<dbReference type="CDD" id="cd07207">
    <property type="entry name" value="Pat_ExoU_VipD_like"/>
    <property type="match status" value="1"/>
</dbReference>
<dbReference type="GO" id="GO:0016787">
    <property type="term" value="F:hydrolase activity"/>
    <property type="evidence" value="ECO:0007669"/>
    <property type="project" value="UniProtKB-UniRule"/>
</dbReference>
<evidence type="ECO:0000256" key="1">
    <source>
        <dbReference type="ARBA" id="ARBA00023098"/>
    </source>
</evidence>
<gene>
    <name evidence="5" type="ORF">BKP45_10900</name>
    <name evidence="4" type="ORF">BKP45_16615</name>
</gene>
<dbReference type="EMBL" id="MLQS01000030">
    <property type="protein sequence ID" value="OIJ18098.1"/>
    <property type="molecule type" value="Genomic_DNA"/>
</dbReference>
<dbReference type="InterPro" id="IPR052580">
    <property type="entry name" value="Lipid_Hydrolase"/>
</dbReference>
<keyword evidence="1 2" id="KW-0443">Lipid metabolism</keyword>
<organism evidence="4 6">
    <name type="scientific">Anaerobacillus alkalidiazotrophicus</name>
    <dbReference type="NCBI Taxonomy" id="472963"/>
    <lineage>
        <taxon>Bacteria</taxon>
        <taxon>Bacillati</taxon>
        <taxon>Bacillota</taxon>
        <taxon>Bacilli</taxon>
        <taxon>Bacillales</taxon>
        <taxon>Bacillaceae</taxon>
        <taxon>Anaerobacillus</taxon>
    </lineage>
</organism>